<dbReference type="PANTHER" id="PTHR30521">
    <property type="entry name" value="DEFERROCHELATASE/PEROXIDASE"/>
    <property type="match status" value="1"/>
</dbReference>
<keyword evidence="7" id="KW-0408">Iron</keyword>
<keyword evidence="6" id="KW-0560">Oxidoreductase</keyword>
<organism evidence="12 13">
    <name type="scientific">Microbacterium deminutum</name>
    <dbReference type="NCBI Taxonomy" id="344164"/>
    <lineage>
        <taxon>Bacteria</taxon>
        <taxon>Bacillati</taxon>
        <taxon>Actinomycetota</taxon>
        <taxon>Actinomycetes</taxon>
        <taxon>Micrococcales</taxon>
        <taxon>Microbacteriaceae</taxon>
        <taxon>Microbacterium</taxon>
    </lineage>
</organism>
<dbReference type="SUPFAM" id="SSF54909">
    <property type="entry name" value="Dimeric alpha+beta barrel"/>
    <property type="match status" value="1"/>
</dbReference>
<evidence type="ECO:0000259" key="10">
    <source>
        <dbReference type="Pfam" id="PF04261"/>
    </source>
</evidence>
<keyword evidence="13" id="KW-1185">Reference proteome</keyword>
<sequence>MTAHQPDSHEISRRTLLFSTGAGALAVGAAGVAGYAVGSRTTDGPASAEPTVAAAGDHQAGISRPAVPQRHCLVSVGTLTSVDLQSSLHALGIAIARLTNPDDPVQDITPDGPGNLTITVGLGSAMLARTSQPGVADAVALPVFRGDDKLPSARRGGDILLSVNADDPMILEPIQAELTAAIDGFTPKWSELGFRGRAADGVARNPLGYLDGIIRPHTPEQLDSNVWIRNGPLAGGTICVIRRFQLDIAAFRELPKRSRDQIIGRHQSDGSPLSGGTRDDHIDLGAKTAAGELLVPAHAHARAAHPSFTGSALMLRRSYGYRASAADHGHLFISYQNDVQTFARTQLRLDDIDDLMMYVSPTATASFAILPGFDTDQPLGAPLF</sequence>
<dbReference type="InterPro" id="IPR048327">
    <property type="entry name" value="Dyp_perox_N"/>
</dbReference>
<dbReference type="InterPro" id="IPR006311">
    <property type="entry name" value="TAT_signal"/>
</dbReference>
<dbReference type="RefSeq" id="WP_344092809.1">
    <property type="nucleotide sequence ID" value="NZ_BAAAOG010000002.1"/>
</dbReference>
<dbReference type="InterPro" id="IPR048328">
    <property type="entry name" value="Dyp_perox_C"/>
</dbReference>
<proteinExistence type="inferred from homology"/>
<reference evidence="13" key="1">
    <citation type="journal article" date="2019" name="Int. J. Syst. Evol. Microbiol.">
        <title>The Global Catalogue of Microorganisms (GCM) 10K type strain sequencing project: providing services to taxonomists for standard genome sequencing and annotation.</title>
        <authorList>
            <consortium name="The Broad Institute Genomics Platform"/>
            <consortium name="The Broad Institute Genome Sequencing Center for Infectious Disease"/>
            <person name="Wu L."/>
            <person name="Ma J."/>
        </authorList>
    </citation>
    <scope>NUCLEOTIDE SEQUENCE [LARGE SCALE GENOMIC DNA]</scope>
    <source>
        <strain evidence="13">JCM 14901</strain>
    </source>
</reference>
<evidence type="ECO:0000256" key="9">
    <source>
        <dbReference type="SAM" id="Phobius"/>
    </source>
</evidence>
<keyword evidence="9" id="KW-1133">Transmembrane helix</keyword>
<comment type="similarity">
    <text evidence="8">Belongs to the DyP-type peroxidase family.</text>
</comment>
<keyword evidence="9" id="KW-0472">Membrane</keyword>
<name>A0ABP5BZ59_9MICO</name>
<dbReference type="Proteomes" id="UP001499933">
    <property type="component" value="Unassembled WGS sequence"/>
</dbReference>
<evidence type="ECO:0000256" key="4">
    <source>
        <dbReference type="ARBA" id="ARBA00022723"/>
    </source>
</evidence>
<dbReference type="PROSITE" id="PS51318">
    <property type="entry name" value="TAT"/>
    <property type="match status" value="1"/>
</dbReference>
<dbReference type="Pfam" id="PF04261">
    <property type="entry name" value="Dyp_perox_N"/>
    <property type="match status" value="1"/>
</dbReference>
<feature type="domain" description="Dyp-type peroxidase N-terminal" evidence="10">
    <location>
        <begin position="83"/>
        <end position="195"/>
    </location>
</feature>
<evidence type="ECO:0000256" key="7">
    <source>
        <dbReference type="ARBA" id="ARBA00023004"/>
    </source>
</evidence>
<evidence type="ECO:0000313" key="12">
    <source>
        <dbReference type="EMBL" id="GAA1953574.1"/>
    </source>
</evidence>
<comment type="caution">
    <text evidence="12">The sequence shown here is derived from an EMBL/GenBank/DDBJ whole genome shotgun (WGS) entry which is preliminary data.</text>
</comment>
<keyword evidence="5" id="KW-0732">Signal</keyword>
<feature type="domain" description="Dyp-type peroxidase C-terminal" evidence="11">
    <location>
        <begin position="203"/>
        <end position="372"/>
    </location>
</feature>
<feature type="transmembrane region" description="Helical" evidence="9">
    <location>
        <begin position="16"/>
        <end position="37"/>
    </location>
</feature>
<keyword evidence="9" id="KW-0812">Transmembrane</keyword>
<evidence type="ECO:0000256" key="1">
    <source>
        <dbReference type="ARBA" id="ARBA00001970"/>
    </source>
</evidence>
<keyword evidence="4" id="KW-0479">Metal-binding</keyword>
<dbReference type="EMBL" id="BAAAOG010000002">
    <property type="protein sequence ID" value="GAA1953574.1"/>
    <property type="molecule type" value="Genomic_DNA"/>
</dbReference>
<dbReference type="Pfam" id="PF20628">
    <property type="entry name" value="Dyp_perox_C"/>
    <property type="match status" value="1"/>
</dbReference>
<evidence type="ECO:0000256" key="8">
    <source>
        <dbReference type="ARBA" id="ARBA00025737"/>
    </source>
</evidence>
<evidence type="ECO:0000259" key="11">
    <source>
        <dbReference type="Pfam" id="PF20628"/>
    </source>
</evidence>
<dbReference type="NCBIfam" id="TIGR01413">
    <property type="entry name" value="Dyp_perox_fam"/>
    <property type="match status" value="1"/>
</dbReference>
<evidence type="ECO:0000256" key="2">
    <source>
        <dbReference type="ARBA" id="ARBA00022559"/>
    </source>
</evidence>
<keyword evidence="3" id="KW-0349">Heme</keyword>
<dbReference type="InterPro" id="IPR011008">
    <property type="entry name" value="Dimeric_a/b-barrel"/>
</dbReference>
<comment type="cofactor">
    <cofactor evidence="1">
        <name>heme b</name>
        <dbReference type="ChEBI" id="CHEBI:60344"/>
    </cofactor>
</comment>
<protein>
    <submittedName>
        <fullName evidence="12">Iron uptake transporter deferrochelatase/peroxidase subunit</fullName>
    </submittedName>
</protein>
<dbReference type="PROSITE" id="PS51404">
    <property type="entry name" value="DYP_PEROXIDASE"/>
    <property type="match status" value="1"/>
</dbReference>
<evidence type="ECO:0000256" key="3">
    <source>
        <dbReference type="ARBA" id="ARBA00022617"/>
    </source>
</evidence>
<keyword evidence="2" id="KW-0575">Peroxidase</keyword>
<accession>A0ABP5BZ59</accession>
<dbReference type="PANTHER" id="PTHR30521:SF4">
    <property type="entry name" value="DEFERROCHELATASE"/>
    <property type="match status" value="1"/>
</dbReference>
<evidence type="ECO:0000313" key="13">
    <source>
        <dbReference type="Proteomes" id="UP001499933"/>
    </source>
</evidence>
<evidence type="ECO:0000256" key="6">
    <source>
        <dbReference type="ARBA" id="ARBA00023002"/>
    </source>
</evidence>
<evidence type="ECO:0000256" key="5">
    <source>
        <dbReference type="ARBA" id="ARBA00022729"/>
    </source>
</evidence>
<gene>
    <name evidence="12" type="primary">efeB_2</name>
    <name evidence="12" type="ORF">GCM10009776_14270</name>
</gene>
<dbReference type="InterPro" id="IPR006314">
    <property type="entry name" value="Dyp_peroxidase"/>
</dbReference>